<dbReference type="PANTHER" id="PTHR23502:SF134">
    <property type="entry name" value="MAJOR FACILITATOR SUPERFAMILY (MFS) PROFILE DOMAIN-CONTAINING PROTEIN-RELATED"/>
    <property type="match status" value="1"/>
</dbReference>
<evidence type="ECO:0000256" key="1">
    <source>
        <dbReference type="ARBA" id="ARBA00004651"/>
    </source>
</evidence>
<feature type="transmembrane region" description="Helical" evidence="6">
    <location>
        <begin position="471"/>
        <end position="489"/>
    </location>
</feature>
<feature type="transmembrane region" description="Helical" evidence="6">
    <location>
        <begin position="361"/>
        <end position="378"/>
    </location>
</feature>
<feature type="transmembrane region" description="Helical" evidence="6">
    <location>
        <begin position="398"/>
        <end position="417"/>
    </location>
</feature>
<dbReference type="PhylomeDB" id="S8B4A7"/>
<dbReference type="HOGENOM" id="CLU_008455_0_5_1"/>
<dbReference type="STRING" id="933388.S8B4A7"/>
<feature type="transmembrane region" description="Helical" evidence="6">
    <location>
        <begin position="134"/>
        <end position="156"/>
    </location>
</feature>
<comment type="subcellular location">
    <subcellularLocation>
        <location evidence="1">Cell membrane</location>
        <topology evidence="1">Multi-pass membrane protein</topology>
    </subcellularLocation>
</comment>
<evidence type="ECO:0000256" key="6">
    <source>
        <dbReference type="SAM" id="Phobius"/>
    </source>
</evidence>
<feature type="transmembrane region" description="Helical" evidence="6">
    <location>
        <begin position="103"/>
        <end position="122"/>
    </location>
</feature>
<keyword evidence="4 6" id="KW-1133">Transmembrane helix</keyword>
<evidence type="ECO:0000313" key="8">
    <source>
        <dbReference type="EMBL" id="EPS33683.1"/>
    </source>
</evidence>
<feature type="transmembrane region" description="Helical" evidence="6">
    <location>
        <begin position="495"/>
        <end position="513"/>
    </location>
</feature>
<keyword evidence="3 6" id="KW-0812">Transmembrane</keyword>
<dbReference type="InterPro" id="IPR036259">
    <property type="entry name" value="MFS_trans_sf"/>
</dbReference>
<dbReference type="InterPro" id="IPR020846">
    <property type="entry name" value="MFS_dom"/>
</dbReference>
<protein>
    <recommendedName>
        <fullName evidence="7">Major facilitator superfamily (MFS) profile domain-containing protein</fullName>
    </recommendedName>
</protein>
<feature type="transmembrane region" description="Helical" evidence="6">
    <location>
        <begin position="222"/>
        <end position="242"/>
    </location>
</feature>
<dbReference type="GO" id="GO:0022857">
    <property type="term" value="F:transmembrane transporter activity"/>
    <property type="evidence" value="ECO:0007669"/>
    <property type="project" value="InterPro"/>
</dbReference>
<dbReference type="PANTHER" id="PTHR23502">
    <property type="entry name" value="MAJOR FACILITATOR SUPERFAMILY"/>
    <property type="match status" value="1"/>
</dbReference>
<comment type="similarity">
    <text evidence="2">Belongs to the major facilitator superfamily.</text>
</comment>
<feature type="transmembrane region" description="Helical" evidence="6">
    <location>
        <begin position="193"/>
        <end position="216"/>
    </location>
</feature>
<evidence type="ECO:0000256" key="2">
    <source>
        <dbReference type="ARBA" id="ARBA00008335"/>
    </source>
</evidence>
<dbReference type="Pfam" id="PF07690">
    <property type="entry name" value="MFS_1"/>
    <property type="match status" value="1"/>
</dbReference>
<dbReference type="FunFam" id="1.20.1720.10:FF:000061">
    <property type="entry name" value="Uncharacterized protein"/>
    <property type="match status" value="1"/>
</dbReference>
<feature type="domain" description="Major facilitator superfamily (MFS) profile" evidence="7">
    <location>
        <begin position="68"/>
        <end position="518"/>
    </location>
</feature>
<dbReference type="eggNOG" id="KOG0255">
    <property type="taxonomic scope" value="Eukaryota"/>
</dbReference>
<keyword evidence="9" id="KW-1185">Reference proteome</keyword>
<name>S8B4A7_PENO1</name>
<accession>S8B4A7</accession>
<evidence type="ECO:0000256" key="4">
    <source>
        <dbReference type="ARBA" id="ARBA00022989"/>
    </source>
</evidence>
<dbReference type="Gene3D" id="1.20.1250.20">
    <property type="entry name" value="MFS general substrate transporter like domains"/>
    <property type="match status" value="1"/>
</dbReference>
<organism evidence="8 9">
    <name type="scientific">Penicillium oxalicum (strain 114-2 / CGMCC 5302)</name>
    <name type="common">Penicillium decumbens</name>
    <dbReference type="NCBI Taxonomy" id="933388"/>
    <lineage>
        <taxon>Eukaryota</taxon>
        <taxon>Fungi</taxon>
        <taxon>Dikarya</taxon>
        <taxon>Ascomycota</taxon>
        <taxon>Pezizomycotina</taxon>
        <taxon>Eurotiomycetes</taxon>
        <taxon>Eurotiomycetidae</taxon>
        <taxon>Eurotiales</taxon>
        <taxon>Aspergillaceae</taxon>
        <taxon>Penicillium</taxon>
    </lineage>
</organism>
<gene>
    <name evidence="8" type="ORF">PDE_08645</name>
</gene>
<dbReference type="AlphaFoldDB" id="S8B4A7"/>
<sequence>MAKARAASPDSLVESQEVEYLYLDLETPLPTPCITLPPQPGQSPPPDAPSLEQYSSPFLWPKWRKSIMTWISCAVTALAGYSAGEASPASGELCREWSISPVVYNLSITLFCIGFALAPMVLAPFSEINGRRPIFVASGILFVAMLIACGGTHSFAGLLVARFFQGVGGSTFSTMVGGVISDIYHAQDRNTPMALFAGAALFGTGLAPMLAGAIVTHTTWRWIYYSHAIVSAVFVAIIFVFFKETRGSVLLSRKAQALNSYYERLEEAGHIGVIMSSVDSPDEKRVRRIRWKVESDEQRASLATMIQVSLYRPFHMLVTEPVVFFFSLWVSFSWATLYLQFGSVSLVFSANHNFNVEQTGAVFTAMCVGVLIITVISIWQEKIAARFGWRQSSAEGRLYFVCIESILLPIGLFWFGWTSFSSIHWIVPAMAVGCATMGIFSIYLATFNYLADTYHRYASSAIAAQSCCRNLLGGIFPLVTAAMFNNLGFPGASSLLGGIGALLTLVPWVLAIYGPRIRARSKMASELAH</sequence>
<dbReference type="EMBL" id="KB644415">
    <property type="protein sequence ID" value="EPS33683.1"/>
    <property type="molecule type" value="Genomic_DNA"/>
</dbReference>
<dbReference type="FunFam" id="1.20.1250.20:FF:000082">
    <property type="entry name" value="MFS multidrug transporter, putative"/>
    <property type="match status" value="1"/>
</dbReference>
<evidence type="ECO:0000256" key="5">
    <source>
        <dbReference type="ARBA" id="ARBA00023136"/>
    </source>
</evidence>
<evidence type="ECO:0000259" key="7">
    <source>
        <dbReference type="PROSITE" id="PS50850"/>
    </source>
</evidence>
<feature type="transmembrane region" description="Helical" evidence="6">
    <location>
        <begin position="162"/>
        <end position="181"/>
    </location>
</feature>
<feature type="transmembrane region" description="Helical" evidence="6">
    <location>
        <begin position="67"/>
        <end position="83"/>
    </location>
</feature>
<dbReference type="InterPro" id="IPR011701">
    <property type="entry name" value="MFS"/>
</dbReference>
<dbReference type="SUPFAM" id="SSF103473">
    <property type="entry name" value="MFS general substrate transporter"/>
    <property type="match status" value="1"/>
</dbReference>
<dbReference type="Proteomes" id="UP000019376">
    <property type="component" value="Unassembled WGS sequence"/>
</dbReference>
<evidence type="ECO:0000256" key="3">
    <source>
        <dbReference type="ARBA" id="ARBA00022692"/>
    </source>
</evidence>
<dbReference type="GO" id="GO:0005886">
    <property type="term" value="C:plasma membrane"/>
    <property type="evidence" value="ECO:0007669"/>
    <property type="project" value="UniProtKB-SubCell"/>
</dbReference>
<proteinExistence type="inferred from homology"/>
<evidence type="ECO:0000313" key="9">
    <source>
        <dbReference type="Proteomes" id="UP000019376"/>
    </source>
</evidence>
<dbReference type="OrthoDB" id="6770063at2759"/>
<reference evidence="8 9" key="1">
    <citation type="journal article" date="2013" name="PLoS ONE">
        <title>Genomic and secretomic analyses reveal unique features of the lignocellulolytic enzyme system of Penicillium decumbens.</title>
        <authorList>
            <person name="Liu G."/>
            <person name="Zhang L."/>
            <person name="Wei X."/>
            <person name="Zou G."/>
            <person name="Qin Y."/>
            <person name="Ma L."/>
            <person name="Li J."/>
            <person name="Zheng H."/>
            <person name="Wang S."/>
            <person name="Wang C."/>
            <person name="Xun L."/>
            <person name="Zhao G.-P."/>
            <person name="Zhou Z."/>
            <person name="Qu Y."/>
        </authorList>
    </citation>
    <scope>NUCLEOTIDE SEQUENCE [LARGE SCALE GENOMIC DNA]</scope>
    <source>
        <strain evidence="9">114-2 / CGMCC 5302</strain>
    </source>
</reference>
<keyword evidence="5 6" id="KW-0472">Membrane</keyword>
<feature type="transmembrane region" description="Helical" evidence="6">
    <location>
        <begin position="322"/>
        <end position="341"/>
    </location>
</feature>
<dbReference type="PROSITE" id="PS50850">
    <property type="entry name" value="MFS"/>
    <property type="match status" value="1"/>
</dbReference>
<feature type="transmembrane region" description="Helical" evidence="6">
    <location>
        <begin position="423"/>
        <end position="450"/>
    </location>
</feature>